<proteinExistence type="predicted"/>
<name>A0A9P6FZM5_9FUNG</name>
<organism evidence="1 2">
    <name type="scientific">Lunasporangiospora selenospora</name>
    <dbReference type="NCBI Taxonomy" id="979761"/>
    <lineage>
        <taxon>Eukaryota</taxon>
        <taxon>Fungi</taxon>
        <taxon>Fungi incertae sedis</taxon>
        <taxon>Mucoromycota</taxon>
        <taxon>Mortierellomycotina</taxon>
        <taxon>Mortierellomycetes</taxon>
        <taxon>Mortierellales</taxon>
        <taxon>Mortierellaceae</taxon>
        <taxon>Lunasporangiospora</taxon>
    </lineage>
</organism>
<accession>A0A9P6FZM5</accession>
<dbReference type="GO" id="GO:0019005">
    <property type="term" value="C:SCF ubiquitin ligase complex"/>
    <property type="evidence" value="ECO:0007669"/>
    <property type="project" value="TreeGrafter"/>
</dbReference>
<sequence>MEQALSLPEIRRIIVLFLRPRDRKTCALVSRAWAESVIPWIWYSVSPSVVCSQKELAVLYKNRAHVRTLHTDRYTERVDYFNWFEKLQVLWLGYISYIEEFQIDFVESWMEYADLIHHNRLSLRRIEVNCSGDEDSVILREALECPLLKYLDLSHISIQERDLMESFINTCTRLITLSLWGVSFVWESQLMFKGQGFTNLAQLKVERVCGPYLDILRACPNLKALTLLRCDSVSVAAFLEVITVHCRQLCVLRYAECGFDDGSDFEKVAMALPPMKQLQGMNSVMGNYIPIPAYSHHFKNLQAIQLEEFYGIGTKSAQTLFSSCPNLRSCVGAILIAEDIGSGLSWVCQELEHLEVHIVVDPEKAQLHSGVCHQLSQLKKLRILSTNMGLWSSRSQPQRTALSLRLGDGLELLASLFRLEYLHVGVFQEAWRAEEVEWMVRTWPNIVSIHCDLNEAEFSIDSAESRMVYADLIHHNQLSLQRIELDCSGDEDSVILRKALECPLLKHLYFSEISIQQRYLMESFIKTCTQLTTISLSSVSFVREGQWMYKGQAFTNLERFKIENVRGPYPDNLRACPNLKVLTLSECDPVSVPAFLEVIMVHCRQLYVIRFCDCGFDNDSNFEKVVVALPPIKQLQGSVIIMSNFYGVRFILVSMKTYKMEQALSLPEIRRTIVLFLRPHDYKACALVSRAWAESVIPWIWYSVKLPTLCSLELLAIFHKYRVFVHTLHVNRQEDQTGFYQWFKNLQVLKLGHLGYNAVSQEYSAGLIHHSQSSLRMIQVNCSGDEGSVVLKAALGCPMLQHLDCSNITIQESDLMESFIRAYTGLTTLCLRSVSFVGETHLMFKGQKFSNLEQIKMDSVEGPYLDFLRACPNLKALSILEVDPVSVETFLEVITVHCRKLCVLRYNDCGFDNDSDYEKVVMTLPPMKQLQGPFENMSEFISRPVYSRHYESLQAIRLEDFLLDDGKSSQVIFNLCPNLRSCIGVHLIAEKIELGSPWVCQRLEHLEAHIIVDPEKTQLHSVVCRQLSQLKELRILGTDLTWLSFGTRCQEGSHPPRLGNGLELLASLSKLEYLYVGLLSEGWHAEEVEWMARAWPNLESIHCDIDEVGSPEKLAVLHKHSAFVRILKFIRQRVLIDVYEWFENLKDLYLGYGVCNAEFQEYSADLIRRSQFSLRRIHFHFSADKDSAVFREAFLCPLLKHLSFNNVAIQEQYLMESFIKTCTRLTTPSLKNVTFEETVHLMFSGQTFINLERVKVENVNGPYLYFLRACPNLKALTISGGTLVSTAAFLEVITIHYRQLCVLRYRVCGFNSDGCFEKVAMALPHMK</sequence>
<protein>
    <submittedName>
        <fullName evidence="1">Uncharacterized protein</fullName>
    </submittedName>
</protein>
<comment type="caution">
    <text evidence="1">The sequence shown here is derived from an EMBL/GenBank/DDBJ whole genome shotgun (WGS) entry which is preliminary data.</text>
</comment>
<evidence type="ECO:0000313" key="2">
    <source>
        <dbReference type="Proteomes" id="UP000780801"/>
    </source>
</evidence>
<gene>
    <name evidence="1" type="ORF">BGW38_009048</name>
</gene>
<dbReference type="SUPFAM" id="SSF52047">
    <property type="entry name" value="RNI-like"/>
    <property type="match status" value="3"/>
</dbReference>
<dbReference type="EMBL" id="JAABOA010000648">
    <property type="protein sequence ID" value="KAF9583610.1"/>
    <property type="molecule type" value="Genomic_DNA"/>
</dbReference>
<dbReference type="OrthoDB" id="2354556at2759"/>
<reference evidence="1" key="1">
    <citation type="journal article" date="2020" name="Fungal Divers.">
        <title>Resolving the Mortierellaceae phylogeny through synthesis of multi-gene phylogenetics and phylogenomics.</title>
        <authorList>
            <person name="Vandepol N."/>
            <person name="Liber J."/>
            <person name="Desiro A."/>
            <person name="Na H."/>
            <person name="Kennedy M."/>
            <person name="Barry K."/>
            <person name="Grigoriev I.V."/>
            <person name="Miller A.N."/>
            <person name="O'Donnell K."/>
            <person name="Stajich J.E."/>
            <person name="Bonito G."/>
        </authorList>
    </citation>
    <scope>NUCLEOTIDE SEQUENCE</scope>
    <source>
        <strain evidence="1">KOD1015</strain>
    </source>
</reference>
<evidence type="ECO:0000313" key="1">
    <source>
        <dbReference type="EMBL" id="KAF9583610.1"/>
    </source>
</evidence>
<dbReference type="GO" id="GO:0031146">
    <property type="term" value="P:SCF-dependent proteasomal ubiquitin-dependent protein catabolic process"/>
    <property type="evidence" value="ECO:0007669"/>
    <property type="project" value="TreeGrafter"/>
</dbReference>
<keyword evidence="2" id="KW-1185">Reference proteome</keyword>
<dbReference type="InterPro" id="IPR032675">
    <property type="entry name" value="LRR_dom_sf"/>
</dbReference>
<dbReference type="PANTHER" id="PTHR13318">
    <property type="entry name" value="PARTNER OF PAIRED, ISOFORM B-RELATED"/>
    <property type="match status" value="1"/>
</dbReference>
<dbReference type="Gene3D" id="3.80.10.10">
    <property type="entry name" value="Ribonuclease Inhibitor"/>
    <property type="match status" value="4"/>
</dbReference>
<dbReference type="InterPro" id="IPR006553">
    <property type="entry name" value="Leu-rich_rpt_Cys-con_subtyp"/>
</dbReference>
<dbReference type="SMART" id="SM00367">
    <property type="entry name" value="LRR_CC"/>
    <property type="match status" value="6"/>
</dbReference>
<dbReference type="Proteomes" id="UP000780801">
    <property type="component" value="Unassembled WGS sequence"/>
</dbReference>